<keyword evidence="7 9" id="KW-0067">ATP-binding</keyword>
<comment type="subcellular location">
    <subcellularLocation>
        <location evidence="1 9 10">Cytoplasm</location>
    </subcellularLocation>
</comment>
<dbReference type="GO" id="GO:0006260">
    <property type="term" value="P:DNA replication"/>
    <property type="evidence" value="ECO:0007669"/>
    <property type="project" value="UniProtKB-UniRule"/>
</dbReference>
<keyword evidence="9 10" id="KW-0742">SOS response</keyword>
<comment type="caution">
    <text evidence="12">The sequence shown here is derived from an EMBL/GenBank/DDBJ whole genome shotgun (WGS) entry which is preliminary data.</text>
</comment>
<dbReference type="GO" id="GO:0006302">
    <property type="term" value="P:double-strand break repair"/>
    <property type="evidence" value="ECO:0007669"/>
    <property type="project" value="TreeGrafter"/>
</dbReference>
<dbReference type="GO" id="GO:0005524">
    <property type="term" value="F:ATP binding"/>
    <property type="evidence" value="ECO:0007669"/>
    <property type="project" value="UniProtKB-UniRule"/>
</dbReference>
<evidence type="ECO:0000313" key="13">
    <source>
        <dbReference type="Proteomes" id="UP000176791"/>
    </source>
</evidence>
<proteinExistence type="inferred from homology"/>
<evidence type="ECO:0000256" key="6">
    <source>
        <dbReference type="ARBA" id="ARBA00022741"/>
    </source>
</evidence>
<keyword evidence="9 10" id="KW-0227">DNA damage</keyword>
<keyword evidence="9 10" id="KW-0234">DNA repair</keyword>
<comment type="function">
    <text evidence="9 10">The RecF protein is involved in DNA metabolism; it is required for DNA replication and normal SOS inducibility. RecF binds preferentially to single-stranded, linear DNA. It also seems to bind ATP.</text>
</comment>
<feature type="binding site" evidence="9">
    <location>
        <begin position="30"/>
        <end position="37"/>
    </location>
    <ligand>
        <name>ATP</name>
        <dbReference type="ChEBI" id="CHEBI:30616"/>
    </ligand>
</feature>
<organism evidence="12 13">
    <name type="scientific">Candidatus Beckwithbacteria bacterium RIFCSPHIGHO2_12_FULL_47_17</name>
    <dbReference type="NCBI Taxonomy" id="1797460"/>
    <lineage>
        <taxon>Bacteria</taxon>
        <taxon>Candidatus Beckwithiibacteriota</taxon>
    </lineage>
</organism>
<dbReference type="InterPro" id="IPR042174">
    <property type="entry name" value="RecF_2"/>
</dbReference>
<dbReference type="GO" id="GO:0000731">
    <property type="term" value="P:DNA synthesis involved in DNA repair"/>
    <property type="evidence" value="ECO:0007669"/>
    <property type="project" value="TreeGrafter"/>
</dbReference>
<dbReference type="PANTHER" id="PTHR32182">
    <property type="entry name" value="DNA REPLICATION AND REPAIR PROTEIN RECF"/>
    <property type="match status" value="1"/>
</dbReference>
<dbReference type="SUPFAM" id="SSF52540">
    <property type="entry name" value="P-loop containing nucleoside triphosphate hydrolases"/>
    <property type="match status" value="1"/>
</dbReference>
<evidence type="ECO:0000256" key="5">
    <source>
        <dbReference type="ARBA" id="ARBA00022705"/>
    </source>
</evidence>
<dbReference type="GO" id="GO:0005737">
    <property type="term" value="C:cytoplasm"/>
    <property type="evidence" value="ECO:0007669"/>
    <property type="project" value="UniProtKB-SubCell"/>
</dbReference>
<reference evidence="12 13" key="1">
    <citation type="journal article" date="2016" name="Nat. Commun.">
        <title>Thousands of microbial genomes shed light on interconnected biogeochemical processes in an aquifer system.</title>
        <authorList>
            <person name="Anantharaman K."/>
            <person name="Brown C.T."/>
            <person name="Hug L.A."/>
            <person name="Sharon I."/>
            <person name="Castelle C.J."/>
            <person name="Probst A.J."/>
            <person name="Thomas B.C."/>
            <person name="Singh A."/>
            <person name="Wilkins M.J."/>
            <person name="Karaoz U."/>
            <person name="Brodie E.L."/>
            <person name="Williams K.H."/>
            <person name="Hubbard S.S."/>
            <person name="Banfield J.F."/>
        </authorList>
    </citation>
    <scope>NUCLEOTIDE SEQUENCE [LARGE SCALE GENOMIC DNA]</scope>
</reference>
<keyword evidence="8 9" id="KW-0238">DNA-binding</keyword>
<dbReference type="PANTHER" id="PTHR32182:SF0">
    <property type="entry name" value="DNA REPLICATION AND REPAIR PROTEIN RECF"/>
    <property type="match status" value="1"/>
</dbReference>
<dbReference type="AlphaFoldDB" id="A0A1F5DJ51"/>
<evidence type="ECO:0000256" key="10">
    <source>
        <dbReference type="RuleBase" id="RU000578"/>
    </source>
</evidence>
<evidence type="ECO:0000259" key="11">
    <source>
        <dbReference type="SMART" id="SM00382"/>
    </source>
</evidence>
<dbReference type="Gene3D" id="1.20.1050.90">
    <property type="entry name" value="RecF/RecN/SMC, N-terminal domain"/>
    <property type="match status" value="1"/>
</dbReference>
<dbReference type="SMART" id="SM00382">
    <property type="entry name" value="AAA"/>
    <property type="match status" value="1"/>
</dbReference>
<dbReference type="GO" id="GO:0009432">
    <property type="term" value="P:SOS response"/>
    <property type="evidence" value="ECO:0007669"/>
    <property type="project" value="UniProtKB-UniRule"/>
</dbReference>
<evidence type="ECO:0000256" key="8">
    <source>
        <dbReference type="ARBA" id="ARBA00023125"/>
    </source>
</evidence>
<evidence type="ECO:0000256" key="4">
    <source>
        <dbReference type="ARBA" id="ARBA00022490"/>
    </source>
</evidence>
<dbReference type="Pfam" id="PF02463">
    <property type="entry name" value="SMC_N"/>
    <property type="match status" value="1"/>
</dbReference>
<evidence type="ECO:0000256" key="9">
    <source>
        <dbReference type="HAMAP-Rule" id="MF_00365"/>
    </source>
</evidence>
<dbReference type="NCBIfam" id="TIGR00611">
    <property type="entry name" value="recf"/>
    <property type="match status" value="1"/>
</dbReference>
<evidence type="ECO:0000256" key="2">
    <source>
        <dbReference type="ARBA" id="ARBA00008016"/>
    </source>
</evidence>
<dbReference type="InterPro" id="IPR001238">
    <property type="entry name" value="DNA-binding_RecF"/>
</dbReference>
<evidence type="ECO:0000256" key="1">
    <source>
        <dbReference type="ARBA" id="ARBA00004496"/>
    </source>
</evidence>
<dbReference type="GO" id="GO:0003697">
    <property type="term" value="F:single-stranded DNA binding"/>
    <property type="evidence" value="ECO:0007669"/>
    <property type="project" value="UniProtKB-UniRule"/>
</dbReference>
<dbReference type="PROSITE" id="PS00617">
    <property type="entry name" value="RECF_1"/>
    <property type="match status" value="1"/>
</dbReference>
<dbReference type="InterPro" id="IPR003395">
    <property type="entry name" value="RecF/RecN/SMC_N"/>
</dbReference>
<keyword evidence="6 9" id="KW-0547">Nucleotide-binding</keyword>
<dbReference type="PROSITE" id="PS00618">
    <property type="entry name" value="RECF_2"/>
    <property type="match status" value="1"/>
</dbReference>
<feature type="domain" description="AAA+ ATPase" evidence="11">
    <location>
        <begin position="22"/>
        <end position="349"/>
    </location>
</feature>
<accession>A0A1F5DJ51</accession>
<dbReference type="HAMAP" id="MF_00365">
    <property type="entry name" value="RecF"/>
    <property type="match status" value="1"/>
</dbReference>
<keyword evidence="5 9" id="KW-0235">DNA replication</keyword>
<gene>
    <name evidence="9" type="primary">recF</name>
    <name evidence="12" type="ORF">A3E73_01700</name>
</gene>
<dbReference type="Proteomes" id="UP000176791">
    <property type="component" value="Unassembled WGS sequence"/>
</dbReference>
<comment type="similarity">
    <text evidence="2 9 10">Belongs to the RecF family.</text>
</comment>
<dbReference type="InterPro" id="IPR003593">
    <property type="entry name" value="AAA+_ATPase"/>
</dbReference>
<sequence length="351" mass="40624">MILTTLSLQNFRSYKKQNFEFSPNTTLIIGNNGVGKTNLLEAIFLLAAGSSFRADKDEQMVLYGQEFGRVEGHLGGGRMDSSEVDLTVVLTKPKRFLVNGVAKRKMDFIGHLRCVLFRPEDIDLILGSPSTRRGYLDFVLEQTDREYRRSSLSYKKGLRQRNKLLERIRENQAERKQLLFWDKLLIRNGEVITNKRTEYLEFVSRKIKKRGMPLRLNYDNSIISELRLEQYENNEVAAGKTLVGPHRDDFNFIYQRSGKLEKDLSLYGSRGEQRMAVLGVKLAELEFMDQSISGEADRPVLLLDDIFSELDHEHREAVLNLLEKQQTIITTTDEHLIPDRYKKKVDKINLC</sequence>
<keyword evidence="4 9" id="KW-0963">Cytoplasm</keyword>
<protein>
    <recommendedName>
        <fullName evidence="3 9">DNA replication and repair protein RecF</fullName>
    </recommendedName>
</protein>
<name>A0A1F5DJ51_9BACT</name>
<dbReference type="Gene3D" id="3.40.50.300">
    <property type="entry name" value="P-loop containing nucleotide triphosphate hydrolases"/>
    <property type="match status" value="1"/>
</dbReference>
<evidence type="ECO:0000256" key="7">
    <source>
        <dbReference type="ARBA" id="ARBA00022840"/>
    </source>
</evidence>
<dbReference type="STRING" id="1797460.A3E73_01700"/>
<dbReference type="EMBL" id="MEZN01000048">
    <property type="protein sequence ID" value="OGD55145.1"/>
    <property type="molecule type" value="Genomic_DNA"/>
</dbReference>
<dbReference type="InterPro" id="IPR027417">
    <property type="entry name" value="P-loop_NTPase"/>
</dbReference>
<dbReference type="InterPro" id="IPR018078">
    <property type="entry name" value="DNA-binding_RecF_CS"/>
</dbReference>
<evidence type="ECO:0000256" key="3">
    <source>
        <dbReference type="ARBA" id="ARBA00020170"/>
    </source>
</evidence>
<evidence type="ECO:0000313" key="12">
    <source>
        <dbReference type="EMBL" id="OGD55145.1"/>
    </source>
</evidence>